<reference evidence="1 2" key="1">
    <citation type="submission" date="2015-11" db="EMBL/GenBank/DDBJ databases">
        <title>Draft Genome Sequence of the Type Strain Trueperella bernardiae LCDC 89-0504T, Isolated from Blood Culture.</title>
        <authorList>
            <person name="Bernier A.-M."/>
            <person name="Bernard K."/>
        </authorList>
    </citation>
    <scope>NUCLEOTIDE SEQUENCE [LARGE SCALE GENOMIC DNA]</scope>
    <source>
        <strain evidence="1 2">LCDC 89-0504</strain>
    </source>
</reference>
<organism evidence="1 2">
    <name type="scientific">Trueperella bernardiae</name>
    <dbReference type="NCBI Taxonomy" id="59561"/>
    <lineage>
        <taxon>Bacteria</taxon>
        <taxon>Bacillati</taxon>
        <taxon>Actinomycetota</taxon>
        <taxon>Actinomycetes</taxon>
        <taxon>Actinomycetales</taxon>
        <taxon>Actinomycetaceae</taxon>
        <taxon>Trueperella</taxon>
    </lineage>
</organism>
<dbReference type="EMBL" id="LNIZ01000001">
    <property type="protein sequence ID" value="KTF04866.1"/>
    <property type="molecule type" value="Genomic_DNA"/>
</dbReference>
<sequence length="48" mass="5501">MAINAALDISLKSPIRCIKRKANINDLAFDINIYREERGLIEIASLWK</sequence>
<name>A0A0W1KLL7_9ACTO</name>
<evidence type="ECO:0000313" key="1">
    <source>
        <dbReference type="EMBL" id="KTF04866.1"/>
    </source>
</evidence>
<protein>
    <submittedName>
        <fullName evidence="1">Uncharacterized protein</fullName>
    </submittedName>
</protein>
<dbReference type="AlphaFoldDB" id="A0A0W1KLL7"/>
<evidence type="ECO:0000313" key="2">
    <source>
        <dbReference type="Proteomes" id="UP000054404"/>
    </source>
</evidence>
<proteinExistence type="predicted"/>
<keyword evidence="2" id="KW-1185">Reference proteome</keyword>
<dbReference type="Proteomes" id="UP000054404">
    <property type="component" value="Unassembled WGS sequence"/>
</dbReference>
<dbReference type="PATRIC" id="fig|59561.3.peg.167"/>
<accession>A0A0W1KLL7</accession>
<gene>
    <name evidence="1" type="ORF">AQZ59_00169</name>
</gene>
<comment type="caution">
    <text evidence="1">The sequence shown here is derived from an EMBL/GenBank/DDBJ whole genome shotgun (WGS) entry which is preliminary data.</text>
</comment>